<keyword evidence="2" id="KW-1185">Reference proteome</keyword>
<protein>
    <submittedName>
        <fullName evidence="1">Uncharacterized protein</fullName>
    </submittedName>
</protein>
<accession>A0A7J5ZDC8</accession>
<evidence type="ECO:0000313" key="1">
    <source>
        <dbReference type="EMBL" id="KAF3858338.1"/>
    </source>
</evidence>
<proteinExistence type="predicted"/>
<name>A0A7J5ZDC8_DISMA</name>
<comment type="caution">
    <text evidence="1">The sequence shown here is derived from an EMBL/GenBank/DDBJ whole genome shotgun (WGS) entry which is preliminary data.</text>
</comment>
<dbReference type="AlphaFoldDB" id="A0A7J5ZDC8"/>
<dbReference type="Proteomes" id="UP000518266">
    <property type="component" value="Unassembled WGS sequence"/>
</dbReference>
<gene>
    <name evidence="1" type="ORF">F7725_011539</name>
</gene>
<evidence type="ECO:0000313" key="2">
    <source>
        <dbReference type="Proteomes" id="UP000518266"/>
    </source>
</evidence>
<dbReference type="OrthoDB" id="8985504at2759"/>
<dbReference type="EMBL" id="JAAKFY010000004">
    <property type="protein sequence ID" value="KAF3858338.1"/>
    <property type="molecule type" value="Genomic_DNA"/>
</dbReference>
<sequence length="228" mass="24393">MESAEVSLVPCGVCMSKAPVLLILIGPHRRRFRPAIDPRFSMFPPFSQIIRGSRLLQPACLHGDNIPGLPTSPRKMRCPLCAELPTEALSSSSSCSAVKVVRLRRCFLFRGRPGSESTSEPSSDDEAGPLYLSREKPVAGLCWTDYHAPSVGAIRDARARIQGSVTCPAGESGGVDFGDAAVGHAQLTGDDARPDAVVGHLHDFMANVVGERSAVYEDTTELVHPSLS</sequence>
<organism evidence="1 2">
    <name type="scientific">Dissostichus mawsoni</name>
    <name type="common">Antarctic cod</name>
    <dbReference type="NCBI Taxonomy" id="36200"/>
    <lineage>
        <taxon>Eukaryota</taxon>
        <taxon>Metazoa</taxon>
        <taxon>Chordata</taxon>
        <taxon>Craniata</taxon>
        <taxon>Vertebrata</taxon>
        <taxon>Euteleostomi</taxon>
        <taxon>Actinopterygii</taxon>
        <taxon>Neopterygii</taxon>
        <taxon>Teleostei</taxon>
        <taxon>Neoteleostei</taxon>
        <taxon>Acanthomorphata</taxon>
        <taxon>Eupercaria</taxon>
        <taxon>Perciformes</taxon>
        <taxon>Notothenioidei</taxon>
        <taxon>Nototheniidae</taxon>
        <taxon>Dissostichus</taxon>
    </lineage>
</organism>
<reference evidence="1 2" key="1">
    <citation type="submission" date="2020-03" db="EMBL/GenBank/DDBJ databases">
        <title>Dissostichus mawsoni Genome sequencing and assembly.</title>
        <authorList>
            <person name="Park H."/>
        </authorList>
    </citation>
    <scope>NUCLEOTIDE SEQUENCE [LARGE SCALE GENOMIC DNA]</scope>
    <source>
        <strain evidence="1">DM0001</strain>
        <tissue evidence="1">Muscle</tissue>
    </source>
</reference>